<reference evidence="1 2" key="1">
    <citation type="submission" date="2022-06" db="EMBL/GenBank/DDBJ databases">
        <title>Dyella sp. Sa strain:Sa Genome sequencing.</title>
        <authorList>
            <person name="Park S."/>
        </authorList>
    </citation>
    <scope>NUCLEOTIDE SEQUENCE [LARGE SCALE GENOMIC DNA]</scope>
    <source>
        <strain evidence="1 2">Sa</strain>
    </source>
</reference>
<dbReference type="Proteomes" id="UP001204615">
    <property type="component" value="Unassembled WGS sequence"/>
</dbReference>
<gene>
    <name evidence="1" type="ORF">NC595_18405</name>
</gene>
<keyword evidence="2" id="KW-1185">Reference proteome</keyword>
<dbReference type="EMBL" id="JAMZEK010000004">
    <property type="protein sequence ID" value="MCP1376024.1"/>
    <property type="molecule type" value="Genomic_DNA"/>
</dbReference>
<evidence type="ECO:0000313" key="1">
    <source>
        <dbReference type="EMBL" id="MCP1376024.1"/>
    </source>
</evidence>
<comment type="caution">
    <text evidence="1">The sequence shown here is derived from an EMBL/GenBank/DDBJ whole genome shotgun (WGS) entry which is preliminary data.</text>
</comment>
<sequence>MAFQDSVAVQNAMLNAFASTVGASPKLDLWNDGGSGRPANDAAAATGTKIAEGTLPATPFTTSTANAIANNGTWTVTGLPAAGTGTNATYYRLMDSAGTTCHQQGAVHPLGSNWAASTAYALNAIAYANDNVYKCTTAGTSASSGAGPSGTGTGITDGTAVWAYVSDIGIGLSNISVTNGESISPVTYSRSRGNS</sequence>
<proteinExistence type="predicted"/>
<organism evidence="1 2">
    <name type="scientific">Dyella lutea</name>
    <dbReference type="NCBI Taxonomy" id="2950441"/>
    <lineage>
        <taxon>Bacteria</taxon>
        <taxon>Pseudomonadati</taxon>
        <taxon>Pseudomonadota</taxon>
        <taxon>Gammaproteobacteria</taxon>
        <taxon>Lysobacterales</taxon>
        <taxon>Rhodanobacteraceae</taxon>
        <taxon>Dyella</taxon>
    </lineage>
</organism>
<name>A0ABT1FF60_9GAMM</name>
<accession>A0ABT1FF60</accession>
<evidence type="ECO:0000313" key="2">
    <source>
        <dbReference type="Proteomes" id="UP001204615"/>
    </source>
</evidence>
<protein>
    <submittedName>
        <fullName evidence="1">Uncharacterized protein</fullName>
    </submittedName>
</protein>
<dbReference type="RefSeq" id="WP_253568816.1">
    <property type="nucleotide sequence ID" value="NZ_JAMZEK010000004.1"/>
</dbReference>